<evidence type="ECO:0000256" key="1">
    <source>
        <dbReference type="SAM" id="MobiDB-lite"/>
    </source>
</evidence>
<protein>
    <submittedName>
        <fullName evidence="2">Uncharacterized protein</fullName>
    </submittedName>
</protein>
<name>A0A4Z2EL38_9TELE</name>
<keyword evidence="3" id="KW-1185">Reference proteome</keyword>
<feature type="compositionally biased region" description="Basic residues" evidence="1">
    <location>
        <begin position="28"/>
        <end position="37"/>
    </location>
</feature>
<proteinExistence type="predicted"/>
<dbReference type="Proteomes" id="UP000314294">
    <property type="component" value="Unassembled WGS sequence"/>
</dbReference>
<comment type="caution">
    <text evidence="2">The sequence shown here is derived from an EMBL/GenBank/DDBJ whole genome shotgun (WGS) entry which is preliminary data.</text>
</comment>
<dbReference type="EMBL" id="SRLO01005545">
    <property type="protein sequence ID" value="TNN29519.1"/>
    <property type="molecule type" value="Genomic_DNA"/>
</dbReference>
<feature type="region of interest" description="Disordered" evidence="1">
    <location>
        <begin position="1"/>
        <end position="37"/>
    </location>
</feature>
<dbReference type="AlphaFoldDB" id="A0A4Z2EL38"/>
<evidence type="ECO:0000313" key="3">
    <source>
        <dbReference type="Proteomes" id="UP000314294"/>
    </source>
</evidence>
<gene>
    <name evidence="2" type="ORF">EYF80_060330</name>
</gene>
<reference evidence="2 3" key="1">
    <citation type="submission" date="2019-03" db="EMBL/GenBank/DDBJ databases">
        <title>First draft genome of Liparis tanakae, snailfish: a comprehensive survey of snailfish specific genes.</title>
        <authorList>
            <person name="Kim W."/>
            <person name="Song I."/>
            <person name="Jeong J.-H."/>
            <person name="Kim D."/>
            <person name="Kim S."/>
            <person name="Ryu S."/>
            <person name="Song J.Y."/>
            <person name="Lee S.K."/>
        </authorList>
    </citation>
    <scope>NUCLEOTIDE SEQUENCE [LARGE SCALE GENOMIC DNA]</scope>
    <source>
        <tissue evidence="2">Muscle</tissue>
    </source>
</reference>
<evidence type="ECO:0000313" key="2">
    <source>
        <dbReference type="EMBL" id="TNN29519.1"/>
    </source>
</evidence>
<organism evidence="2 3">
    <name type="scientific">Liparis tanakae</name>
    <name type="common">Tanaka's snailfish</name>
    <dbReference type="NCBI Taxonomy" id="230148"/>
    <lineage>
        <taxon>Eukaryota</taxon>
        <taxon>Metazoa</taxon>
        <taxon>Chordata</taxon>
        <taxon>Craniata</taxon>
        <taxon>Vertebrata</taxon>
        <taxon>Euteleostomi</taxon>
        <taxon>Actinopterygii</taxon>
        <taxon>Neopterygii</taxon>
        <taxon>Teleostei</taxon>
        <taxon>Neoteleostei</taxon>
        <taxon>Acanthomorphata</taxon>
        <taxon>Eupercaria</taxon>
        <taxon>Perciformes</taxon>
        <taxon>Cottioidei</taxon>
        <taxon>Cottales</taxon>
        <taxon>Liparidae</taxon>
        <taxon>Liparis</taxon>
    </lineage>
</organism>
<sequence length="80" mass="9037">MAAPPRRQRPAPTQPAYREKPNDIRPSSRMKRTPPTHARRCLMEAVSFCSLTQGIDISTSSIAGRPSRHAQIIRARDVWT</sequence>
<feature type="compositionally biased region" description="Low complexity" evidence="1">
    <location>
        <begin position="1"/>
        <end position="16"/>
    </location>
</feature>
<accession>A0A4Z2EL38</accession>